<organism evidence="1 2">
    <name type="scientific">Tetrapyrgos nigripes</name>
    <dbReference type="NCBI Taxonomy" id="182062"/>
    <lineage>
        <taxon>Eukaryota</taxon>
        <taxon>Fungi</taxon>
        <taxon>Dikarya</taxon>
        <taxon>Basidiomycota</taxon>
        <taxon>Agaricomycotina</taxon>
        <taxon>Agaricomycetes</taxon>
        <taxon>Agaricomycetidae</taxon>
        <taxon>Agaricales</taxon>
        <taxon>Marasmiineae</taxon>
        <taxon>Marasmiaceae</taxon>
        <taxon>Tetrapyrgos</taxon>
    </lineage>
</organism>
<dbReference type="Gene3D" id="3.80.10.10">
    <property type="entry name" value="Ribonuclease Inhibitor"/>
    <property type="match status" value="1"/>
</dbReference>
<sequence>MLSLHRLEVDSESDHPISSAECMRLFGLIGGLPQITKLDLCYEEVNLGFNDIRPLLQAKTLSHLYLGLVTVSITNVELSFIGHSLPCLESFSLHLSPEEVPTLRGLTDLAKHALKLWHLNIFISPVFHPSASNDRIPNGLKLDTLAHFQCLEYLNIGQSHLDTKWSSVVICVLDQILPLGCDFGFWKTPEADEVVHRSDEEWGKVAFSLHHRGVLEVPLPQDGSL</sequence>
<comment type="caution">
    <text evidence="1">The sequence shown here is derived from an EMBL/GenBank/DDBJ whole genome shotgun (WGS) entry which is preliminary data.</text>
</comment>
<gene>
    <name evidence="1" type="ORF">D9758_003720</name>
</gene>
<reference evidence="1 2" key="1">
    <citation type="journal article" date="2020" name="ISME J.">
        <title>Uncovering the hidden diversity of litter-decomposition mechanisms in mushroom-forming fungi.</title>
        <authorList>
            <person name="Floudas D."/>
            <person name="Bentzer J."/>
            <person name="Ahren D."/>
            <person name="Johansson T."/>
            <person name="Persson P."/>
            <person name="Tunlid A."/>
        </authorList>
    </citation>
    <scope>NUCLEOTIDE SEQUENCE [LARGE SCALE GENOMIC DNA]</scope>
    <source>
        <strain evidence="1 2">CBS 291.85</strain>
    </source>
</reference>
<proteinExistence type="predicted"/>
<accession>A0A8H5GM42</accession>
<dbReference type="SUPFAM" id="SSF52047">
    <property type="entry name" value="RNI-like"/>
    <property type="match status" value="1"/>
</dbReference>
<keyword evidence="2" id="KW-1185">Reference proteome</keyword>
<protein>
    <submittedName>
        <fullName evidence="1">Uncharacterized protein</fullName>
    </submittedName>
</protein>
<dbReference type="Proteomes" id="UP000559256">
    <property type="component" value="Unassembled WGS sequence"/>
</dbReference>
<evidence type="ECO:0000313" key="2">
    <source>
        <dbReference type="Proteomes" id="UP000559256"/>
    </source>
</evidence>
<dbReference type="AlphaFoldDB" id="A0A8H5GM42"/>
<name>A0A8H5GM42_9AGAR</name>
<dbReference type="InterPro" id="IPR032675">
    <property type="entry name" value="LRR_dom_sf"/>
</dbReference>
<evidence type="ECO:0000313" key="1">
    <source>
        <dbReference type="EMBL" id="KAF5367482.1"/>
    </source>
</evidence>
<dbReference type="EMBL" id="JAACJM010000019">
    <property type="protein sequence ID" value="KAF5367482.1"/>
    <property type="molecule type" value="Genomic_DNA"/>
</dbReference>